<protein>
    <submittedName>
        <fullName evidence="2">Uncharacterized protein</fullName>
    </submittedName>
</protein>
<evidence type="ECO:0000256" key="1">
    <source>
        <dbReference type="SAM" id="MobiDB-lite"/>
    </source>
</evidence>
<keyword evidence="3" id="KW-1185">Reference proteome</keyword>
<organism evidence="2 3">
    <name type="scientific">Stephania cephalantha</name>
    <dbReference type="NCBI Taxonomy" id="152367"/>
    <lineage>
        <taxon>Eukaryota</taxon>
        <taxon>Viridiplantae</taxon>
        <taxon>Streptophyta</taxon>
        <taxon>Embryophyta</taxon>
        <taxon>Tracheophyta</taxon>
        <taxon>Spermatophyta</taxon>
        <taxon>Magnoliopsida</taxon>
        <taxon>Ranunculales</taxon>
        <taxon>Menispermaceae</taxon>
        <taxon>Menispermoideae</taxon>
        <taxon>Cissampelideae</taxon>
        <taxon>Stephania</taxon>
    </lineage>
</organism>
<accession>A0AAP0FHH6</accession>
<dbReference type="AlphaFoldDB" id="A0AAP0FHH6"/>
<dbReference type="EMBL" id="JBBNAG010000009">
    <property type="protein sequence ID" value="KAK9105579.1"/>
    <property type="molecule type" value="Genomic_DNA"/>
</dbReference>
<evidence type="ECO:0000313" key="2">
    <source>
        <dbReference type="EMBL" id="KAK9105579.1"/>
    </source>
</evidence>
<gene>
    <name evidence="2" type="ORF">Scep_022423</name>
</gene>
<reference evidence="2 3" key="1">
    <citation type="submission" date="2024-01" db="EMBL/GenBank/DDBJ databases">
        <title>Genome assemblies of Stephania.</title>
        <authorList>
            <person name="Yang L."/>
        </authorList>
    </citation>
    <scope>NUCLEOTIDE SEQUENCE [LARGE SCALE GENOMIC DNA]</scope>
    <source>
        <strain evidence="2">JXDWG</strain>
        <tissue evidence="2">Leaf</tissue>
    </source>
</reference>
<evidence type="ECO:0000313" key="3">
    <source>
        <dbReference type="Proteomes" id="UP001419268"/>
    </source>
</evidence>
<dbReference type="Proteomes" id="UP001419268">
    <property type="component" value="Unassembled WGS sequence"/>
</dbReference>
<comment type="caution">
    <text evidence="2">The sequence shown here is derived from an EMBL/GenBank/DDBJ whole genome shotgun (WGS) entry which is preliminary data.</text>
</comment>
<proteinExistence type="predicted"/>
<feature type="region of interest" description="Disordered" evidence="1">
    <location>
        <begin position="1"/>
        <end position="60"/>
    </location>
</feature>
<name>A0AAP0FHH6_9MAGN</name>
<sequence length="60" mass="6580">MYVQKEQKQLQCLIGPPPDPSLMPAQEHDHAPSYDVKPTPLLSKDSTKASAAKSPLWAAH</sequence>